<evidence type="ECO:0000313" key="2">
    <source>
        <dbReference type="EMBL" id="VVC34616.1"/>
    </source>
</evidence>
<dbReference type="Pfam" id="PF02944">
    <property type="entry name" value="BESS"/>
    <property type="match status" value="1"/>
</dbReference>
<accession>A0A5E4MTA3</accession>
<dbReference type="InterPro" id="IPR006578">
    <property type="entry name" value="MADF-dom"/>
</dbReference>
<dbReference type="PANTHER" id="PTHR12243:SF67">
    <property type="entry name" value="COREPRESSOR OF PANGOLIN, ISOFORM A-RELATED"/>
    <property type="match status" value="1"/>
</dbReference>
<dbReference type="EMBL" id="CABPRJ010001003">
    <property type="protein sequence ID" value="VVC34616.1"/>
    <property type="molecule type" value="Genomic_DNA"/>
</dbReference>
<dbReference type="Pfam" id="PF10545">
    <property type="entry name" value="MADF_DNA_bdg"/>
    <property type="match status" value="1"/>
</dbReference>
<organism evidence="2 3">
    <name type="scientific">Cinara cedri</name>
    <dbReference type="NCBI Taxonomy" id="506608"/>
    <lineage>
        <taxon>Eukaryota</taxon>
        <taxon>Metazoa</taxon>
        <taxon>Ecdysozoa</taxon>
        <taxon>Arthropoda</taxon>
        <taxon>Hexapoda</taxon>
        <taxon>Insecta</taxon>
        <taxon>Pterygota</taxon>
        <taxon>Neoptera</taxon>
        <taxon>Paraneoptera</taxon>
        <taxon>Hemiptera</taxon>
        <taxon>Sternorrhyncha</taxon>
        <taxon>Aphidomorpha</taxon>
        <taxon>Aphidoidea</taxon>
        <taxon>Aphididae</taxon>
        <taxon>Lachninae</taxon>
        <taxon>Cinara</taxon>
    </lineage>
</organism>
<dbReference type="AlphaFoldDB" id="A0A5E4MTA3"/>
<name>A0A5E4MTA3_9HEMI</name>
<evidence type="ECO:0000259" key="1">
    <source>
        <dbReference type="PROSITE" id="PS51029"/>
    </source>
</evidence>
<sequence length="371" mass="42473">MPSPASTPCAKRRRRRRAILNHHHSHHHREQQRQQPEDLHYNDDVSVVALTPADTTSSIISPSPAVAAAANTASSTASVVAAAMAFANETNIDLIMINKIKQHQVLYDTDEDQYKYIDKRDKAWKEVSDELGMPVNDVKLRWKRLRDNFRVSIKRTKGLNLKPGLPFVEGKPWKYQKEMEFLLPFMQIGGYSLKKMLNLEHSPQDYQGNYDDCKTDGSSSPYNNISYDYDEMPEPRVEVKEMPGNYSNDEGGVDDELLYPDVEILSNGKHEPLHRVAKRVKRSAEAAAAAAAKEADSSAQLKLNQHHMNHYYHIQQQQQSHAKVHPVDLFFYSMAETTKALPQNYQAEIKRRVLEIVIKAEEEMNKNKSYE</sequence>
<protein>
    <submittedName>
        <fullName evidence="2">BESS motif,MADF domain</fullName>
    </submittedName>
</protein>
<dbReference type="Proteomes" id="UP000325440">
    <property type="component" value="Unassembled WGS sequence"/>
</dbReference>
<keyword evidence="3" id="KW-1185">Reference proteome</keyword>
<gene>
    <name evidence="2" type="ORF">CINCED_3A002855</name>
</gene>
<dbReference type="PANTHER" id="PTHR12243">
    <property type="entry name" value="MADF DOMAIN TRANSCRIPTION FACTOR"/>
    <property type="match status" value="1"/>
</dbReference>
<proteinExistence type="predicted"/>
<dbReference type="InterPro" id="IPR039353">
    <property type="entry name" value="TF_Adf1"/>
</dbReference>
<dbReference type="SMART" id="SM00595">
    <property type="entry name" value="MADF"/>
    <property type="match status" value="1"/>
</dbReference>
<feature type="domain" description="MADF" evidence="1">
    <location>
        <begin position="95"/>
        <end position="187"/>
    </location>
</feature>
<dbReference type="InterPro" id="IPR004210">
    <property type="entry name" value="BESS_motif"/>
</dbReference>
<evidence type="ECO:0000313" key="3">
    <source>
        <dbReference type="Proteomes" id="UP000325440"/>
    </source>
</evidence>
<dbReference type="OrthoDB" id="5779735at2759"/>
<dbReference type="GO" id="GO:0003677">
    <property type="term" value="F:DNA binding"/>
    <property type="evidence" value="ECO:0007669"/>
    <property type="project" value="InterPro"/>
</dbReference>
<dbReference type="PROSITE" id="PS51029">
    <property type="entry name" value="MADF"/>
    <property type="match status" value="1"/>
</dbReference>
<reference evidence="2 3" key="1">
    <citation type="submission" date="2019-08" db="EMBL/GenBank/DDBJ databases">
        <authorList>
            <person name="Alioto T."/>
            <person name="Alioto T."/>
            <person name="Gomez Garrido J."/>
        </authorList>
    </citation>
    <scope>NUCLEOTIDE SEQUENCE [LARGE SCALE GENOMIC DNA]</scope>
</reference>